<sequence>MARFACRGPLAVYTEAMYFALEFERYLMLAFSIVALFIAGWAFLDCLRHPGATFQREGKRTKGFWLGMTGGSAAVCLLSFAIFGGFLQIIAVCIAAVYHADVKPAVSGKGGNYYRY</sequence>
<reference evidence="3" key="1">
    <citation type="journal article" date="2019" name="Int. J. Syst. Evol. Microbiol.">
        <title>The Global Catalogue of Microorganisms (GCM) 10K type strain sequencing project: providing services to taxonomists for standard genome sequencing and annotation.</title>
        <authorList>
            <consortium name="The Broad Institute Genomics Platform"/>
            <consortium name="The Broad Institute Genome Sequencing Center for Infectious Disease"/>
            <person name="Wu L."/>
            <person name="Ma J."/>
        </authorList>
    </citation>
    <scope>NUCLEOTIDE SEQUENCE [LARGE SCALE GENOMIC DNA]</scope>
    <source>
        <strain evidence="3">JCM 30742</strain>
    </source>
</reference>
<evidence type="ECO:0008006" key="4">
    <source>
        <dbReference type="Google" id="ProtNLM"/>
    </source>
</evidence>
<protein>
    <recommendedName>
        <fullName evidence="4">DUF2516 family protein</fullName>
    </recommendedName>
</protein>
<keyword evidence="1" id="KW-0472">Membrane</keyword>
<dbReference type="EMBL" id="BAABEO010000009">
    <property type="protein sequence ID" value="GAA3679033.1"/>
    <property type="molecule type" value="Genomic_DNA"/>
</dbReference>
<keyword evidence="3" id="KW-1185">Reference proteome</keyword>
<keyword evidence="1" id="KW-1133">Transmembrane helix</keyword>
<name>A0ABP7C408_9MICC</name>
<evidence type="ECO:0000313" key="2">
    <source>
        <dbReference type="EMBL" id="GAA3679033.1"/>
    </source>
</evidence>
<evidence type="ECO:0000313" key="3">
    <source>
        <dbReference type="Proteomes" id="UP001500752"/>
    </source>
</evidence>
<feature type="transmembrane region" description="Helical" evidence="1">
    <location>
        <begin position="26"/>
        <end position="44"/>
    </location>
</feature>
<proteinExistence type="predicted"/>
<keyword evidence="1" id="KW-0812">Transmembrane</keyword>
<accession>A0ABP7C408</accession>
<comment type="caution">
    <text evidence="2">The sequence shown here is derived from an EMBL/GenBank/DDBJ whole genome shotgun (WGS) entry which is preliminary data.</text>
</comment>
<organism evidence="2 3">
    <name type="scientific">Arthrobacter ginkgonis</name>
    <dbReference type="NCBI Taxonomy" id="1630594"/>
    <lineage>
        <taxon>Bacteria</taxon>
        <taxon>Bacillati</taxon>
        <taxon>Actinomycetota</taxon>
        <taxon>Actinomycetes</taxon>
        <taxon>Micrococcales</taxon>
        <taxon>Micrococcaceae</taxon>
        <taxon>Arthrobacter</taxon>
    </lineage>
</organism>
<evidence type="ECO:0000256" key="1">
    <source>
        <dbReference type="SAM" id="Phobius"/>
    </source>
</evidence>
<dbReference type="Pfam" id="PF10724">
    <property type="entry name" value="DUF2516"/>
    <property type="match status" value="1"/>
</dbReference>
<feature type="transmembrane region" description="Helical" evidence="1">
    <location>
        <begin position="65"/>
        <end position="98"/>
    </location>
</feature>
<dbReference type="InterPro" id="IPR019662">
    <property type="entry name" value="DUF2516"/>
</dbReference>
<gene>
    <name evidence="2" type="ORF">GCM10023081_16610</name>
</gene>
<dbReference type="Proteomes" id="UP001500752">
    <property type="component" value="Unassembled WGS sequence"/>
</dbReference>